<evidence type="ECO:0000259" key="7">
    <source>
        <dbReference type="Pfam" id="PF12849"/>
    </source>
</evidence>
<keyword evidence="6" id="KW-0732">Signal</keyword>
<dbReference type="GO" id="GO:0043190">
    <property type="term" value="C:ATP-binding cassette (ABC) transporter complex"/>
    <property type="evidence" value="ECO:0007669"/>
    <property type="project" value="InterPro"/>
</dbReference>
<proteinExistence type="inferred from homology"/>
<dbReference type="CDD" id="cd13565">
    <property type="entry name" value="PBP2_PstS"/>
    <property type="match status" value="1"/>
</dbReference>
<evidence type="ECO:0000256" key="4">
    <source>
        <dbReference type="PIRNR" id="PIRNR002756"/>
    </source>
</evidence>
<evidence type="ECO:0000313" key="8">
    <source>
        <dbReference type="EMBL" id="ACV81254.1"/>
    </source>
</evidence>
<dbReference type="InterPro" id="IPR005673">
    <property type="entry name" value="ABC_phos-bd_PstS"/>
</dbReference>
<dbReference type="STRING" id="479431.Namu_4981"/>
<keyword evidence="3 4" id="KW-0592">Phosphate transport</keyword>
<dbReference type="Pfam" id="PF12849">
    <property type="entry name" value="PBP_like_2"/>
    <property type="match status" value="1"/>
</dbReference>
<dbReference type="GO" id="GO:0035435">
    <property type="term" value="P:phosphate ion transmembrane transport"/>
    <property type="evidence" value="ECO:0007669"/>
    <property type="project" value="InterPro"/>
</dbReference>
<dbReference type="PROSITE" id="PS51257">
    <property type="entry name" value="PROKAR_LIPOPROTEIN"/>
    <property type="match status" value="1"/>
</dbReference>
<dbReference type="RefSeq" id="WP_015750062.1">
    <property type="nucleotide sequence ID" value="NC_013235.1"/>
</dbReference>
<dbReference type="PANTHER" id="PTHR42996">
    <property type="entry name" value="PHOSPHATE-BINDING PROTEIN PSTS"/>
    <property type="match status" value="1"/>
</dbReference>
<dbReference type="PANTHER" id="PTHR42996:SF1">
    <property type="entry name" value="PHOSPHATE-BINDING PROTEIN PSTS"/>
    <property type="match status" value="1"/>
</dbReference>
<dbReference type="HOGENOM" id="CLU_034528_0_0_11"/>
<dbReference type="NCBIfam" id="TIGR00975">
    <property type="entry name" value="3a0107s03"/>
    <property type="match status" value="1"/>
</dbReference>
<dbReference type="Gene3D" id="3.40.190.10">
    <property type="entry name" value="Periplasmic binding protein-like II"/>
    <property type="match status" value="2"/>
</dbReference>
<evidence type="ECO:0000256" key="2">
    <source>
        <dbReference type="ARBA" id="ARBA00022448"/>
    </source>
</evidence>
<evidence type="ECO:0000256" key="6">
    <source>
        <dbReference type="SAM" id="SignalP"/>
    </source>
</evidence>
<evidence type="ECO:0000256" key="1">
    <source>
        <dbReference type="ARBA" id="ARBA00008725"/>
    </source>
</evidence>
<keyword evidence="2 4" id="KW-0813">Transport</keyword>
<dbReference type="KEGG" id="nml:Namu_4981"/>
<dbReference type="FunCoup" id="C8XA54">
    <property type="interactions" value="67"/>
</dbReference>
<dbReference type="AlphaFoldDB" id="C8XA54"/>
<organism evidence="8 9">
    <name type="scientific">Nakamurella multipartita (strain ATCC 700099 / DSM 44233 / CIP 104796 / JCM 9543 / NBRC 105858 / Y-104)</name>
    <name type="common">Microsphaera multipartita</name>
    <dbReference type="NCBI Taxonomy" id="479431"/>
    <lineage>
        <taxon>Bacteria</taxon>
        <taxon>Bacillati</taxon>
        <taxon>Actinomycetota</taxon>
        <taxon>Actinomycetes</taxon>
        <taxon>Nakamurellales</taxon>
        <taxon>Nakamurellaceae</taxon>
        <taxon>Nakamurella</taxon>
    </lineage>
</organism>
<dbReference type="InParanoid" id="C8XA54"/>
<dbReference type="eggNOG" id="COG0226">
    <property type="taxonomic scope" value="Bacteria"/>
</dbReference>
<feature type="binding site" evidence="5">
    <location>
        <begin position="212"/>
        <end position="214"/>
    </location>
    <ligand>
        <name>phosphate</name>
        <dbReference type="ChEBI" id="CHEBI:43474"/>
    </ligand>
</feature>
<reference evidence="8 9" key="2">
    <citation type="journal article" date="2010" name="Stand. Genomic Sci.">
        <title>Complete genome sequence of Nakamurella multipartita type strain (Y-104).</title>
        <authorList>
            <person name="Tice H."/>
            <person name="Mayilraj S."/>
            <person name="Sims D."/>
            <person name="Lapidus A."/>
            <person name="Nolan M."/>
            <person name="Lucas S."/>
            <person name="Glavina Del Rio T."/>
            <person name="Copeland A."/>
            <person name="Cheng J.F."/>
            <person name="Meincke L."/>
            <person name="Bruce D."/>
            <person name="Goodwin L."/>
            <person name="Pitluck S."/>
            <person name="Ivanova N."/>
            <person name="Mavromatis K."/>
            <person name="Ovchinnikova G."/>
            <person name="Pati A."/>
            <person name="Chen A."/>
            <person name="Palaniappan K."/>
            <person name="Land M."/>
            <person name="Hauser L."/>
            <person name="Chang Y.J."/>
            <person name="Jeffries C.D."/>
            <person name="Detter J.C."/>
            <person name="Brettin T."/>
            <person name="Rohde M."/>
            <person name="Goker M."/>
            <person name="Bristow J."/>
            <person name="Eisen J.A."/>
            <person name="Markowitz V."/>
            <person name="Hugenholtz P."/>
            <person name="Kyrpides N.C."/>
            <person name="Klenk H.P."/>
            <person name="Chen F."/>
        </authorList>
    </citation>
    <scope>NUCLEOTIDE SEQUENCE [LARGE SCALE GENOMIC DNA]</scope>
    <source>
        <strain evidence="9">ATCC 700099 / DSM 44233 / CIP 104796 / JCM 9543 / NBRC 105858 / Y-104</strain>
    </source>
</reference>
<dbReference type="EMBL" id="CP001737">
    <property type="protein sequence ID" value="ACV81254.1"/>
    <property type="molecule type" value="Genomic_DNA"/>
</dbReference>
<gene>
    <name evidence="8" type="ordered locus">Namu_4981</name>
</gene>
<reference evidence="9" key="1">
    <citation type="submission" date="2009-09" db="EMBL/GenBank/DDBJ databases">
        <title>The complete genome of Nakamurella multipartita DSM 44233.</title>
        <authorList>
            <consortium name="US DOE Joint Genome Institute (JGI-PGF)"/>
            <person name="Lucas S."/>
            <person name="Copeland A."/>
            <person name="Lapidus A."/>
            <person name="Glavina del Rio T."/>
            <person name="Dalin E."/>
            <person name="Tice H."/>
            <person name="Bruce D."/>
            <person name="Goodwin L."/>
            <person name="Pitluck S."/>
            <person name="Kyrpides N."/>
            <person name="Mavromatis K."/>
            <person name="Ivanova N."/>
            <person name="Ovchinnikova G."/>
            <person name="Sims D."/>
            <person name="Meincke L."/>
            <person name="Brettin T."/>
            <person name="Detter J.C."/>
            <person name="Han C."/>
            <person name="Larimer F."/>
            <person name="Land M."/>
            <person name="Hauser L."/>
            <person name="Markowitz V."/>
            <person name="Cheng J.-F."/>
            <person name="Hugenholtz P."/>
            <person name="Woyke T."/>
            <person name="Wu D."/>
            <person name="Klenk H.-P."/>
            <person name="Eisen J.A."/>
        </authorList>
    </citation>
    <scope>NUCLEOTIDE SEQUENCE [LARGE SCALE GENOMIC DNA]</scope>
    <source>
        <strain evidence="9">ATCC 700099 / DSM 44233 / CIP 104796 / JCM 9543 / NBRC 105858 / Y-104</strain>
    </source>
</reference>
<dbReference type="Proteomes" id="UP000002218">
    <property type="component" value="Chromosome"/>
</dbReference>
<feature type="binding site" evidence="5">
    <location>
        <position position="123"/>
    </location>
    <ligand>
        <name>phosphate</name>
        <dbReference type="ChEBI" id="CHEBI:43474"/>
    </ligand>
</feature>
<feature type="binding site" evidence="5">
    <location>
        <begin position="75"/>
        <end position="77"/>
    </location>
    <ligand>
        <name>phosphate</name>
        <dbReference type="ChEBI" id="CHEBI:43474"/>
    </ligand>
</feature>
<dbReference type="InterPro" id="IPR050962">
    <property type="entry name" value="Phosphate-bind_PstS"/>
</dbReference>
<evidence type="ECO:0000313" key="9">
    <source>
        <dbReference type="Proteomes" id="UP000002218"/>
    </source>
</evidence>
<feature type="chain" id="PRO_5038739171" description="Phosphate-binding protein" evidence="6">
    <location>
        <begin position="22"/>
        <end position="387"/>
    </location>
</feature>
<evidence type="ECO:0000256" key="3">
    <source>
        <dbReference type="ARBA" id="ARBA00022592"/>
    </source>
</evidence>
<name>C8XA54_NAKMY</name>
<keyword evidence="9" id="KW-1185">Reference proteome</keyword>
<dbReference type="GO" id="GO:0042301">
    <property type="term" value="F:phosphate ion binding"/>
    <property type="evidence" value="ECO:0007669"/>
    <property type="project" value="InterPro"/>
</dbReference>
<dbReference type="InterPro" id="IPR024370">
    <property type="entry name" value="PBP_domain"/>
</dbReference>
<feature type="binding site" evidence="5">
    <location>
        <position position="105"/>
    </location>
    <ligand>
        <name>phosphate</name>
        <dbReference type="ChEBI" id="CHEBI:43474"/>
    </ligand>
</feature>
<evidence type="ECO:0000256" key="5">
    <source>
        <dbReference type="PIRSR" id="PIRSR002756-1"/>
    </source>
</evidence>
<feature type="signal peptide" evidence="6">
    <location>
        <begin position="1"/>
        <end position="21"/>
    </location>
</feature>
<comment type="similarity">
    <text evidence="1 4">Belongs to the PstS family.</text>
</comment>
<dbReference type="PIRSF" id="PIRSF002756">
    <property type="entry name" value="PstS"/>
    <property type="match status" value="1"/>
</dbReference>
<accession>C8XA54</accession>
<protein>
    <recommendedName>
        <fullName evidence="4">Phosphate-binding protein</fullName>
    </recommendedName>
</protein>
<dbReference type="SUPFAM" id="SSF53850">
    <property type="entry name" value="Periplasmic binding protein-like II"/>
    <property type="match status" value="1"/>
</dbReference>
<feature type="domain" description="PBP" evidence="7">
    <location>
        <begin position="66"/>
        <end position="357"/>
    </location>
</feature>
<sequence precursor="true">MKITRRAGLVALLASGTLLLAACGSDNNTTTTSAAAGSAGGSSAAASGSAAAGGGTTFEGAGFSCATGALRSSGSTAQGKVMEQWIADFNAKCGANLNAYGGGGSGKGIQDFIANQVDFAGSDSSLKEDQAAQAQSQRCAGNPALNLPMVTGPIALAYNVSGVDTLTLTPAVIAGIFSGTITTWNDPAIAAINPGVTLPATGIQAVHRAEDSGTTENFTKYLAAAAPSAWTFTPAKAWAAPGGVAAQGSDGVSKQVKSTDGSIGYVEWGFALDDGLNVAQLDNGGGAVELTAESAGKAVEAATVVGTGKDLALKLDYATKEAGAYPLILVTYEIVCSAGNSADTAPLLKSFLGYTATDGQTTLAELGAAPLPASIQQQVIASASSIS</sequence>